<feature type="transmembrane region" description="Helical" evidence="5">
    <location>
        <begin position="99"/>
        <end position="125"/>
    </location>
</feature>
<feature type="transmembrane region" description="Helical" evidence="5">
    <location>
        <begin position="12"/>
        <end position="32"/>
    </location>
</feature>
<protein>
    <submittedName>
        <fullName evidence="6">Bile acid:sodium symporter family protein</fullName>
    </submittedName>
</protein>
<dbReference type="InterPro" id="IPR002657">
    <property type="entry name" value="BilAc:Na_symport/Acr3"/>
</dbReference>
<dbReference type="Proteomes" id="UP000321933">
    <property type="component" value="Unassembled WGS sequence"/>
</dbReference>
<dbReference type="EMBL" id="VRYZ01000001">
    <property type="protein sequence ID" value="TXS94387.1"/>
    <property type="molecule type" value="Genomic_DNA"/>
</dbReference>
<evidence type="ECO:0000256" key="1">
    <source>
        <dbReference type="ARBA" id="ARBA00004141"/>
    </source>
</evidence>
<feature type="transmembrane region" description="Helical" evidence="5">
    <location>
        <begin position="236"/>
        <end position="257"/>
    </location>
</feature>
<evidence type="ECO:0000313" key="6">
    <source>
        <dbReference type="EMBL" id="TXS94387.1"/>
    </source>
</evidence>
<dbReference type="Pfam" id="PF01758">
    <property type="entry name" value="SBF"/>
    <property type="match status" value="1"/>
</dbReference>
<proteinExistence type="predicted"/>
<comment type="subcellular location">
    <subcellularLocation>
        <location evidence="1">Membrane</location>
        <topology evidence="1">Multi-pass membrane protein</topology>
    </subcellularLocation>
</comment>
<feature type="transmembrane region" description="Helical" evidence="5">
    <location>
        <begin position="207"/>
        <end position="224"/>
    </location>
</feature>
<dbReference type="Gene3D" id="1.20.1530.20">
    <property type="match status" value="1"/>
</dbReference>
<dbReference type="AlphaFoldDB" id="A0A5C9A429"/>
<keyword evidence="4 5" id="KW-0472">Membrane</keyword>
<comment type="caution">
    <text evidence="6">The sequence shown here is derived from an EMBL/GenBank/DDBJ whole genome shotgun (WGS) entry which is preliminary data.</text>
</comment>
<dbReference type="InterPro" id="IPR038770">
    <property type="entry name" value="Na+/solute_symporter_sf"/>
</dbReference>
<evidence type="ECO:0000256" key="2">
    <source>
        <dbReference type="ARBA" id="ARBA00022692"/>
    </source>
</evidence>
<evidence type="ECO:0000256" key="5">
    <source>
        <dbReference type="SAM" id="Phobius"/>
    </source>
</evidence>
<dbReference type="PANTHER" id="PTHR10361:SF24">
    <property type="entry name" value="P3 PROTEIN"/>
    <property type="match status" value="1"/>
</dbReference>
<evidence type="ECO:0000256" key="4">
    <source>
        <dbReference type="ARBA" id="ARBA00023136"/>
    </source>
</evidence>
<keyword evidence="3 5" id="KW-1133">Transmembrane helix</keyword>
<dbReference type="InterPro" id="IPR004710">
    <property type="entry name" value="Bilac:Na_transpt"/>
</dbReference>
<feature type="transmembrane region" description="Helical" evidence="5">
    <location>
        <begin position="176"/>
        <end position="195"/>
    </location>
</feature>
<evidence type="ECO:0000313" key="7">
    <source>
        <dbReference type="Proteomes" id="UP000321933"/>
    </source>
</evidence>
<keyword evidence="2 5" id="KW-0812">Transmembrane</keyword>
<reference evidence="6 7" key="1">
    <citation type="submission" date="2019-08" db="EMBL/GenBank/DDBJ databases">
        <title>Parahaliea maris sp. nov., isolated from the surface seawater.</title>
        <authorList>
            <person name="Liu Y."/>
        </authorList>
    </citation>
    <scope>NUCLEOTIDE SEQUENCE [LARGE SCALE GENOMIC DNA]</scope>
    <source>
        <strain evidence="6 7">S2-26</strain>
    </source>
</reference>
<feature type="transmembrane region" description="Helical" evidence="5">
    <location>
        <begin position="145"/>
        <end position="164"/>
    </location>
</feature>
<dbReference type="GO" id="GO:0016020">
    <property type="term" value="C:membrane"/>
    <property type="evidence" value="ECO:0007669"/>
    <property type="project" value="UniProtKB-SubCell"/>
</dbReference>
<dbReference type="PANTHER" id="PTHR10361">
    <property type="entry name" value="SODIUM-BILE ACID COTRANSPORTER"/>
    <property type="match status" value="1"/>
</dbReference>
<sequence length="310" mass="32346">MSEDVITLVNTRVVPLGLMAIMFSLGLSVTVADFARLLRRPKATAVGLGGQLVLLPLIAWSLALLFQLPPAMAVGLVILAACPGGVTSNAVVFAARGDVALSVTLTACSSLITIVTTPLLIGLGLDYFYASGDAPVMNVGQTVQRLLQMTVLPVAVGMTVRQLLPALADVVVKVLRPVSVLILVLVIGLSVVTSAELLKDNLFTAGPVIYLLNLLAMGSGLALARAARLQQGERMTLAVEVGVQNATMATFLSLSILNDWELAIVPTLYGCIMLINAGILVRLLKRRQAQAGTEGDSDNTLASPKEGAAP</sequence>
<keyword evidence="7" id="KW-1185">Reference proteome</keyword>
<evidence type="ECO:0000256" key="3">
    <source>
        <dbReference type="ARBA" id="ARBA00022989"/>
    </source>
</evidence>
<feature type="transmembrane region" description="Helical" evidence="5">
    <location>
        <begin position="44"/>
        <end position="66"/>
    </location>
</feature>
<gene>
    <name evidence="6" type="ORF">FVW59_00230</name>
</gene>
<dbReference type="RefSeq" id="WP_148062243.1">
    <property type="nucleotide sequence ID" value="NZ_VRYZ01000001.1"/>
</dbReference>
<feature type="transmembrane region" description="Helical" evidence="5">
    <location>
        <begin position="72"/>
        <end position="92"/>
    </location>
</feature>
<feature type="transmembrane region" description="Helical" evidence="5">
    <location>
        <begin position="263"/>
        <end position="284"/>
    </location>
</feature>
<accession>A0A5C9A429</accession>
<organism evidence="6 7">
    <name type="scientific">Parahaliea aestuarii</name>
    <dbReference type="NCBI Taxonomy" id="1852021"/>
    <lineage>
        <taxon>Bacteria</taxon>
        <taxon>Pseudomonadati</taxon>
        <taxon>Pseudomonadota</taxon>
        <taxon>Gammaproteobacteria</taxon>
        <taxon>Cellvibrionales</taxon>
        <taxon>Halieaceae</taxon>
        <taxon>Parahaliea</taxon>
    </lineage>
</organism>
<name>A0A5C9A429_9GAMM</name>
<dbReference type="OrthoDB" id="9806785at2"/>